<name>A0A1C6VMC2_9ACTN</name>
<dbReference type="Proteomes" id="UP000199001">
    <property type="component" value="Unassembled WGS sequence"/>
</dbReference>
<keyword evidence="2" id="KW-1185">Reference proteome</keyword>
<accession>A0A1C6VMC2</accession>
<sequence>MGELVAATDLRVQPDHHMFGIGDQTAGFGGRAPLPGRGWLGVGSSAVLIGAAEDLVCPALRLEYWDGEPPTGPPDHEAQETTSLLLPTGRLALDEITGGAVPDVFVLPPGVYALRITCWNRERVRREFEALCRGGLDWDGPEFEAARAGLAGQERYLFQFWLQAPTSALLGSTGVLIHPGYDRLGITDSAARVTLIPPAEAEPLTVGPSSVLIPMEHQHGRPALRMESWNGPPPAPGPDHPGKQLRLHLPSGRLDLLHLPAGPAGVGEISAGMIPRIFDLPPGDYELRLTRRGSEPGEDARKERQLIQFWPIR</sequence>
<organism evidence="1 2">
    <name type="scientific">Micromonospora citrea</name>
    <dbReference type="NCBI Taxonomy" id="47855"/>
    <lineage>
        <taxon>Bacteria</taxon>
        <taxon>Bacillati</taxon>
        <taxon>Actinomycetota</taxon>
        <taxon>Actinomycetes</taxon>
        <taxon>Micromonosporales</taxon>
        <taxon>Micromonosporaceae</taxon>
        <taxon>Micromonospora</taxon>
    </lineage>
</organism>
<reference evidence="2" key="1">
    <citation type="submission" date="2016-06" db="EMBL/GenBank/DDBJ databases">
        <authorList>
            <person name="Varghese N."/>
            <person name="Submissions Spin"/>
        </authorList>
    </citation>
    <scope>NUCLEOTIDE SEQUENCE [LARGE SCALE GENOMIC DNA]</scope>
    <source>
        <strain evidence="2">DSM 43903</strain>
    </source>
</reference>
<gene>
    <name evidence="1" type="ORF">GA0070606_4558</name>
</gene>
<dbReference type="EMBL" id="FMHZ01000002">
    <property type="protein sequence ID" value="SCL67463.1"/>
    <property type="molecule type" value="Genomic_DNA"/>
</dbReference>
<evidence type="ECO:0000313" key="1">
    <source>
        <dbReference type="EMBL" id="SCL67463.1"/>
    </source>
</evidence>
<evidence type="ECO:0000313" key="2">
    <source>
        <dbReference type="Proteomes" id="UP000199001"/>
    </source>
</evidence>
<protein>
    <submittedName>
        <fullName evidence="1">Uncharacterized protein</fullName>
    </submittedName>
</protein>
<dbReference type="AlphaFoldDB" id="A0A1C6VMC2"/>
<proteinExistence type="predicted"/>